<dbReference type="InterPro" id="IPR008778">
    <property type="entry name" value="Pirin_C_dom"/>
</dbReference>
<comment type="cofactor">
    <cofactor evidence="2">
        <name>Fe cation</name>
        <dbReference type="ChEBI" id="CHEBI:24875"/>
    </cofactor>
    <text evidence="2">Binds 1 Fe cation per subunit.</text>
</comment>
<dbReference type="Gene3D" id="2.60.120.10">
    <property type="entry name" value="Jelly Rolls"/>
    <property type="match status" value="2"/>
</dbReference>
<keyword evidence="7" id="KW-1185">Reference proteome</keyword>
<feature type="binding site" evidence="2">
    <location>
        <position position="102"/>
    </location>
    <ligand>
        <name>Fe cation</name>
        <dbReference type="ChEBI" id="CHEBI:24875"/>
    </ligand>
</feature>
<dbReference type="GO" id="GO:0046872">
    <property type="term" value="F:metal ion binding"/>
    <property type="evidence" value="ECO:0007669"/>
    <property type="project" value="UniProtKB-KW"/>
</dbReference>
<dbReference type="EMBL" id="FOTO01000007">
    <property type="protein sequence ID" value="SFL83720.1"/>
    <property type="molecule type" value="Genomic_DNA"/>
</dbReference>
<keyword evidence="2" id="KW-0479">Metal-binding</keyword>
<dbReference type="SUPFAM" id="SSF51182">
    <property type="entry name" value="RmlC-like cupins"/>
    <property type="match status" value="1"/>
</dbReference>
<dbReference type="RefSeq" id="WP_092192513.1">
    <property type="nucleotide sequence ID" value="NZ_FOTO01000007.1"/>
</dbReference>
<dbReference type="Pfam" id="PF05726">
    <property type="entry name" value="Pirin_C"/>
    <property type="match status" value="1"/>
</dbReference>
<feature type="domain" description="Pirin N-terminal" evidence="4">
    <location>
        <begin position="20"/>
        <end position="120"/>
    </location>
</feature>
<evidence type="ECO:0000259" key="4">
    <source>
        <dbReference type="Pfam" id="PF02678"/>
    </source>
</evidence>
<dbReference type="CDD" id="cd02909">
    <property type="entry name" value="cupin_pirin_N"/>
    <property type="match status" value="1"/>
</dbReference>
<feature type="binding site" evidence="2">
    <location>
        <position position="104"/>
    </location>
    <ligand>
        <name>Fe cation</name>
        <dbReference type="ChEBI" id="CHEBI:24875"/>
    </ligand>
</feature>
<proteinExistence type="inferred from homology"/>
<gene>
    <name evidence="6" type="ORF">SAMN05421830_10795</name>
</gene>
<dbReference type="PIRSF" id="PIRSF006232">
    <property type="entry name" value="Pirin"/>
    <property type="match status" value="1"/>
</dbReference>
<evidence type="ECO:0008006" key="8">
    <source>
        <dbReference type="Google" id="ProtNLM"/>
    </source>
</evidence>
<keyword evidence="2" id="KW-0408">Iron</keyword>
<name>A0A8G2C3L5_DESNO</name>
<dbReference type="AlphaFoldDB" id="A0A8G2C3L5"/>
<organism evidence="6 7">
    <name type="scientific">Desulfomicrobium norvegicum (strain DSM 1741 / NCIMB 8310)</name>
    <name type="common">Desulfovibrio baculatus (strain Norway 4)</name>
    <name type="synonym">Desulfovibrio desulfuricans (strain Norway 4)</name>
    <dbReference type="NCBI Taxonomy" id="52561"/>
    <lineage>
        <taxon>Bacteria</taxon>
        <taxon>Pseudomonadati</taxon>
        <taxon>Thermodesulfobacteriota</taxon>
        <taxon>Desulfovibrionia</taxon>
        <taxon>Desulfovibrionales</taxon>
        <taxon>Desulfomicrobiaceae</taxon>
        <taxon>Desulfomicrobium</taxon>
    </lineage>
</organism>
<evidence type="ECO:0000313" key="7">
    <source>
        <dbReference type="Proteomes" id="UP000199581"/>
    </source>
</evidence>
<dbReference type="Proteomes" id="UP000199581">
    <property type="component" value="Unassembled WGS sequence"/>
</dbReference>
<dbReference type="InterPro" id="IPR003829">
    <property type="entry name" value="Pirin_N_dom"/>
</dbReference>
<reference evidence="6 7" key="1">
    <citation type="submission" date="2016-10" db="EMBL/GenBank/DDBJ databases">
        <authorList>
            <person name="Varghese N."/>
            <person name="Submissions S."/>
        </authorList>
    </citation>
    <scope>NUCLEOTIDE SEQUENCE [LARGE SCALE GENOMIC DNA]</scope>
    <source>
        <strain evidence="6 7">DSM 1741</strain>
    </source>
</reference>
<evidence type="ECO:0000259" key="5">
    <source>
        <dbReference type="Pfam" id="PF05726"/>
    </source>
</evidence>
<evidence type="ECO:0000256" key="1">
    <source>
        <dbReference type="ARBA" id="ARBA00008416"/>
    </source>
</evidence>
<evidence type="ECO:0000313" key="6">
    <source>
        <dbReference type="EMBL" id="SFL83720.1"/>
    </source>
</evidence>
<feature type="domain" description="Pirin C-terminal" evidence="5">
    <location>
        <begin position="176"/>
        <end position="276"/>
    </location>
</feature>
<feature type="binding site" evidence="2">
    <location>
        <position position="60"/>
    </location>
    <ligand>
        <name>Fe cation</name>
        <dbReference type="ChEBI" id="CHEBI:24875"/>
    </ligand>
</feature>
<dbReference type="CDD" id="cd02247">
    <property type="entry name" value="cupin_pirin_C"/>
    <property type="match status" value="1"/>
</dbReference>
<evidence type="ECO:0000256" key="3">
    <source>
        <dbReference type="RuleBase" id="RU003457"/>
    </source>
</evidence>
<dbReference type="OrthoDB" id="9780903at2"/>
<feature type="binding site" evidence="2">
    <location>
        <position position="58"/>
    </location>
    <ligand>
        <name>Fe cation</name>
        <dbReference type="ChEBI" id="CHEBI:24875"/>
    </ligand>
</feature>
<dbReference type="InterPro" id="IPR012093">
    <property type="entry name" value="Pirin"/>
</dbReference>
<dbReference type="PANTHER" id="PTHR13903">
    <property type="entry name" value="PIRIN-RELATED"/>
    <property type="match status" value="1"/>
</dbReference>
<evidence type="ECO:0000256" key="2">
    <source>
        <dbReference type="PIRSR" id="PIRSR006232-1"/>
    </source>
</evidence>
<comment type="caution">
    <text evidence="6">The sequence shown here is derived from an EMBL/GenBank/DDBJ whole genome shotgun (WGS) entry which is preliminary data.</text>
</comment>
<sequence length="285" mass="31136">MRRAIKTIYKGEPVTEGAGVKLRRVFGYYEAPDFDPFLMFDDFRSDRPEDFKRGFPWHPHRGIETITYVIKGDVEHGDSMGNTGVISSGDVQWMTAGSGIVHQEMPKGDANGSMHGFQLWANLPAAEKMMVPRYRGLTAAQIPQTTLDDGTLVKVIAGHVEGVHGPMDDIVIQPKYLDCSVPAGIGFTHALPGDHTAFIYVIEGAGAVEGQAVTNRDLVLFGPGDSLAVKAGPEGIRFLLISGRPLGEPIAWRGPIVMNTKAELDLAFKEYHEGTFIKHPVNQPL</sequence>
<dbReference type="Pfam" id="PF02678">
    <property type="entry name" value="Pirin"/>
    <property type="match status" value="1"/>
</dbReference>
<dbReference type="PANTHER" id="PTHR13903:SF8">
    <property type="entry name" value="PIRIN"/>
    <property type="match status" value="1"/>
</dbReference>
<dbReference type="InterPro" id="IPR011051">
    <property type="entry name" value="RmlC_Cupin_sf"/>
</dbReference>
<accession>A0A8G2C3L5</accession>
<dbReference type="InterPro" id="IPR014710">
    <property type="entry name" value="RmlC-like_jellyroll"/>
</dbReference>
<protein>
    <recommendedName>
        <fullName evidence="8">Pirin family protein</fullName>
    </recommendedName>
</protein>
<comment type="similarity">
    <text evidence="1 3">Belongs to the pirin family.</text>
</comment>